<keyword evidence="3" id="KW-1185">Reference proteome</keyword>
<dbReference type="InterPro" id="IPR021362">
    <property type="entry name" value="DUF2834"/>
</dbReference>
<feature type="transmembrane region" description="Helical" evidence="1">
    <location>
        <begin position="7"/>
        <end position="26"/>
    </location>
</feature>
<dbReference type="AlphaFoldDB" id="A0AAE3ZW21"/>
<evidence type="ECO:0000256" key="1">
    <source>
        <dbReference type="SAM" id="Phobius"/>
    </source>
</evidence>
<evidence type="ECO:0000313" key="2">
    <source>
        <dbReference type="EMBL" id="MDR7326932.1"/>
    </source>
</evidence>
<dbReference type="Proteomes" id="UP001183629">
    <property type="component" value="Unassembled WGS sequence"/>
</dbReference>
<feature type="transmembrane region" description="Helical" evidence="1">
    <location>
        <begin position="46"/>
        <end position="65"/>
    </location>
</feature>
<dbReference type="Pfam" id="PF11196">
    <property type="entry name" value="DUF2834"/>
    <property type="match status" value="1"/>
</dbReference>
<sequence>MLPRRVYWGLAALGTIVPYTALGIFISRHGPDPVELTREAFGSPGAVFFALDVILCAVTVLVSVLRDTRDRRIRTVVTAATVLVGPSCGLPLWLALRQPANRTEHRT</sequence>
<reference evidence="2 3" key="1">
    <citation type="submission" date="2023-07" db="EMBL/GenBank/DDBJ databases">
        <title>Sequencing the genomes of 1000 actinobacteria strains.</title>
        <authorList>
            <person name="Klenk H.-P."/>
        </authorList>
    </citation>
    <scope>NUCLEOTIDE SEQUENCE [LARGE SCALE GENOMIC DNA]</scope>
    <source>
        <strain evidence="2 3">DSM 44711</strain>
    </source>
</reference>
<evidence type="ECO:0000313" key="3">
    <source>
        <dbReference type="Proteomes" id="UP001183629"/>
    </source>
</evidence>
<name>A0AAE3ZW21_9ACTN</name>
<organism evidence="2 3">
    <name type="scientific">Catenuloplanes niger</name>
    <dbReference type="NCBI Taxonomy" id="587534"/>
    <lineage>
        <taxon>Bacteria</taxon>
        <taxon>Bacillati</taxon>
        <taxon>Actinomycetota</taxon>
        <taxon>Actinomycetes</taxon>
        <taxon>Micromonosporales</taxon>
        <taxon>Micromonosporaceae</taxon>
        <taxon>Catenuloplanes</taxon>
    </lineage>
</organism>
<gene>
    <name evidence="2" type="ORF">J2S44_007182</name>
</gene>
<keyword evidence="1" id="KW-0812">Transmembrane</keyword>
<dbReference type="RefSeq" id="WP_310423499.1">
    <property type="nucleotide sequence ID" value="NZ_JAVDYC010000001.1"/>
</dbReference>
<dbReference type="EMBL" id="JAVDYC010000001">
    <property type="protein sequence ID" value="MDR7326932.1"/>
    <property type="molecule type" value="Genomic_DNA"/>
</dbReference>
<keyword evidence="1" id="KW-0472">Membrane</keyword>
<evidence type="ECO:0008006" key="4">
    <source>
        <dbReference type="Google" id="ProtNLM"/>
    </source>
</evidence>
<keyword evidence="1" id="KW-1133">Transmembrane helix</keyword>
<protein>
    <recommendedName>
        <fullName evidence="4">DUF2834 domain-containing protein</fullName>
    </recommendedName>
</protein>
<proteinExistence type="predicted"/>
<accession>A0AAE3ZW21</accession>
<comment type="caution">
    <text evidence="2">The sequence shown here is derived from an EMBL/GenBank/DDBJ whole genome shotgun (WGS) entry which is preliminary data.</text>
</comment>